<evidence type="ECO:0000313" key="1">
    <source>
        <dbReference type="EMBL" id="ACO78903.1"/>
    </source>
</evidence>
<sequence>MDRLQVAGIFVFITTKTAIFNKKLSQKDNI</sequence>
<reference evidence="1 2" key="1">
    <citation type="journal article" date="2009" name="J. Bacteriol.">
        <title>Genome sequence of Azotobacter vinelandii, an obligate aerobe specialized to support diverse anaerobic metabolic processes.</title>
        <authorList>
            <person name="Setubal J.C."/>
            <person name="dos Santos P."/>
            <person name="Goldman B.S."/>
            <person name="Ertesvag H."/>
            <person name="Espin G."/>
            <person name="Rubio L.M."/>
            <person name="Valla S."/>
            <person name="Almeida N.F."/>
            <person name="Balasubramanian D."/>
            <person name="Cromes L."/>
            <person name="Curatti L."/>
            <person name="Du Z."/>
            <person name="Godsy E."/>
            <person name="Goodner B."/>
            <person name="Hellner-Burris K."/>
            <person name="Hernandez J.A."/>
            <person name="Houmiel K."/>
            <person name="Imperial J."/>
            <person name="Kennedy C."/>
            <person name="Larson T.J."/>
            <person name="Latreille P."/>
            <person name="Ligon L.S."/>
            <person name="Lu J."/>
            <person name="Maerk M."/>
            <person name="Miller N.M."/>
            <person name="Norton S."/>
            <person name="O'Carroll I.P."/>
            <person name="Paulsen I."/>
            <person name="Raulfs E.C."/>
            <person name="Roemer R."/>
            <person name="Rosser J."/>
            <person name="Segura D."/>
            <person name="Slater S."/>
            <person name="Stricklin S.L."/>
            <person name="Studholme D.J."/>
            <person name="Sun J."/>
            <person name="Viana C.J."/>
            <person name="Wallin E."/>
            <person name="Wang B."/>
            <person name="Wheeler C."/>
            <person name="Zhu H."/>
            <person name="Dean D.R."/>
            <person name="Dixon R."/>
            <person name="Wood D."/>
        </authorList>
    </citation>
    <scope>NUCLEOTIDE SEQUENCE [LARGE SCALE GENOMIC DNA]</scope>
    <source>
        <strain evidence="2">DJ / ATCC BAA-1303</strain>
    </source>
</reference>
<dbReference type="AlphaFoldDB" id="C1DKQ1"/>
<dbReference type="EnsemblBacteria" id="ACO78903">
    <property type="protein sequence ID" value="ACO78903"/>
    <property type="gene ID" value="Avin_27290"/>
</dbReference>
<gene>
    <name evidence="1" type="ordered locus">Avin_27290</name>
</gene>
<organism evidence="1 2">
    <name type="scientific">Azotobacter vinelandii (strain DJ / ATCC BAA-1303)</name>
    <dbReference type="NCBI Taxonomy" id="322710"/>
    <lineage>
        <taxon>Bacteria</taxon>
        <taxon>Pseudomonadati</taxon>
        <taxon>Pseudomonadota</taxon>
        <taxon>Gammaproteobacteria</taxon>
        <taxon>Pseudomonadales</taxon>
        <taxon>Pseudomonadaceae</taxon>
        <taxon>Azotobacter</taxon>
    </lineage>
</organism>
<protein>
    <submittedName>
        <fullName evidence="1">Uncharacterized protein</fullName>
    </submittedName>
</protein>
<dbReference type="KEGG" id="avn:Avin_27290"/>
<dbReference type="Proteomes" id="UP000002424">
    <property type="component" value="Chromosome"/>
</dbReference>
<name>C1DKQ1_AZOVD</name>
<accession>C1DKQ1</accession>
<dbReference type="EMBL" id="CP001157">
    <property type="protein sequence ID" value="ACO78903.1"/>
    <property type="molecule type" value="Genomic_DNA"/>
</dbReference>
<evidence type="ECO:0000313" key="2">
    <source>
        <dbReference type="Proteomes" id="UP000002424"/>
    </source>
</evidence>
<proteinExistence type="predicted"/>
<dbReference type="HOGENOM" id="CLU_3401898_0_0_6"/>
<keyword evidence="2" id="KW-1185">Reference proteome</keyword>